<feature type="domain" description="Inner membrane protein YgaP-like transmembrane" evidence="2">
    <location>
        <begin position="3"/>
        <end position="62"/>
    </location>
</feature>
<dbReference type="RefSeq" id="WP_160971824.1">
    <property type="nucleotide sequence ID" value="NZ_WWEN01000002.1"/>
</dbReference>
<accession>A0A6L8LDT9</accession>
<keyword evidence="1" id="KW-0812">Transmembrane</keyword>
<evidence type="ECO:0000313" key="3">
    <source>
        <dbReference type="EMBL" id="MYM54108.1"/>
    </source>
</evidence>
<dbReference type="AlphaFoldDB" id="A0A6L8LDT9"/>
<proteinExistence type="predicted"/>
<name>A0A6L8LDT9_9RHOB</name>
<protein>
    <submittedName>
        <fullName evidence="3">DUF2892 domain-containing protein</fullName>
    </submittedName>
</protein>
<comment type="caution">
    <text evidence="3">The sequence shown here is derived from an EMBL/GenBank/DDBJ whole genome shotgun (WGS) entry which is preliminary data.</text>
</comment>
<dbReference type="InterPro" id="IPR021309">
    <property type="entry name" value="YgaP-like_TM"/>
</dbReference>
<keyword evidence="1" id="KW-0472">Membrane</keyword>
<organism evidence="3 4">
    <name type="scientific">Thalassovita mangrovi</name>
    <dbReference type="NCBI Taxonomy" id="2692236"/>
    <lineage>
        <taxon>Bacteria</taxon>
        <taxon>Pseudomonadati</taxon>
        <taxon>Pseudomonadota</taxon>
        <taxon>Alphaproteobacteria</taxon>
        <taxon>Rhodobacterales</taxon>
        <taxon>Roseobacteraceae</taxon>
        <taxon>Thalassovita</taxon>
    </lineage>
</organism>
<dbReference type="Proteomes" id="UP000479043">
    <property type="component" value="Unassembled WGS sequence"/>
</dbReference>
<dbReference type="Pfam" id="PF11127">
    <property type="entry name" value="YgaP-like_TM"/>
    <property type="match status" value="1"/>
</dbReference>
<evidence type="ECO:0000256" key="1">
    <source>
        <dbReference type="SAM" id="Phobius"/>
    </source>
</evidence>
<keyword evidence="1" id="KW-1133">Transmembrane helix</keyword>
<evidence type="ECO:0000313" key="4">
    <source>
        <dbReference type="Proteomes" id="UP000479043"/>
    </source>
</evidence>
<evidence type="ECO:0000259" key="2">
    <source>
        <dbReference type="Pfam" id="PF11127"/>
    </source>
</evidence>
<feature type="transmembrane region" description="Helical" evidence="1">
    <location>
        <begin position="37"/>
        <end position="56"/>
    </location>
</feature>
<reference evidence="3 4" key="1">
    <citation type="submission" date="2020-01" db="EMBL/GenBank/DDBJ databases">
        <authorList>
            <person name="Chen S."/>
        </authorList>
    </citation>
    <scope>NUCLEOTIDE SEQUENCE [LARGE SCALE GENOMIC DNA]</scope>
    <source>
        <strain evidence="3 4">GS-10</strain>
    </source>
</reference>
<gene>
    <name evidence="3" type="ORF">GR167_02240</name>
</gene>
<keyword evidence="4" id="KW-1185">Reference proteome</keyword>
<feature type="transmembrane region" description="Helical" evidence="1">
    <location>
        <begin position="12"/>
        <end position="31"/>
    </location>
</feature>
<sequence>MFAKNVGAIDKVLRIVVGALLIIGALMGYGVWMWIGVIPLVTGLLGTCPIYSILGINTCPKK</sequence>
<dbReference type="EMBL" id="WWEN01000002">
    <property type="protein sequence ID" value="MYM54108.1"/>
    <property type="molecule type" value="Genomic_DNA"/>
</dbReference>